<dbReference type="KEGG" id="tva:4765762"/>
<dbReference type="VEuPathDB" id="TrichDB:TVAGG3_0775180"/>
<protein>
    <recommendedName>
        <fullName evidence="3">Condensin complex subunit 1 C-terminal domain-containing protein</fullName>
    </recommendedName>
</protein>
<dbReference type="InParanoid" id="A2EHI0"/>
<proteinExistence type="predicted"/>
<name>A2EHI0_TRIV3</name>
<evidence type="ECO:0000313" key="1">
    <source>
        <dbReference type="EMBL" id="EAY07867.1"/>
    </source>
</evidence>
<dbReference type="SUPFAM" id="SSF48371">
    <property type="entry name" value="ARM repeat"/>
    <property type="match status" value="1"/>
</dbReference>
<dbReference type="Gene3D" id="1.25.10.10">
    <property type="entry name" value="Leucine-rich Repeat Variant"/>
    <property type="match status" value="1"/>
</dbReference>
<reference evidence="1" key="2">
    <citation type="journal article" date="2007" name="Science">
        <title>Draft genome sequence of the sexually transmitted pathogen Trichomonas vaginalis.</title>
        <authorList>
            <person name="Carlton J.M."/>
            <person name="Hirt R.P."/>
            <person name="Silva J.C."/>
            <person name="Delcher A.L."/>
            <person name="Schatz M."/>
            <person name="Zhao Q."/>
            <person name="Wortman J.R."/>
            <person name="Bidwell S.L."/>
            <person name="Alsmark U.C.M."/>
            <person name="Besteiro S."/>
            <person name="Sicheritz-Ponten T."/>
            <person name="Noel C.J."/>
            <person name="Dacks J.B."/>
            <person name="Foster P.G."/>
            <person name="Simillion C."/>
            <person name="Van de Peer Y."/>
            <person name="Miranda-Saavedra D."/>
            <person name="Barton G.J."/>
            <person name="Westrop G.D."/>
            <person name="Mueller S."/>
            <person name="Dessi D."/>
            <person name="Fiori P.L."/>
            <person name="Ren Q."/>
            <person name="Paulsen I."/>
            <person name="Zhang H."/>
            <person name="Bastida-Corcuera F.D."/>
            <person name="Simoes-Barbosa A."/>
            <person name="Brown M.T."/>
            <person name="Hayes R.D."/>
            <person name="Mukherjee M."/>
            <person name="Okumura C.Y."/>
            <person name="Schneider R."/>
            <person name="Smith A.J."/>
            <person name="Vanacova S."/>
            <person name="Villalvazo M."/>
            <person name="Haas B.J."/>
            <person name="Pertea M."/>
            <person name="Feldblyum T.V."/>
            <person name="Utterback T.R."/>
            <person name="Shu C.L."/>
            <person name="Osoegawa K."/>
            <person name="de Jong P.J."/>
            <person name="Hrdy I."/>
            <person name="Horvathova L."/>
            <person name="Zubacova Z."/>
            <person name="Dolezal P."/>
            <person name="Malik S.B."/>
            <person name="Logsdon J.M. Jr."/>
            <person name="Henze K."/>
            <person name="Gupta A."/>
            <person name="Wang C.C."/>
            <person name="Dunne R.L."/>
            <person name="Upcroft J.A."/>
            <person name="Upcroft P."/>
            <person name="White O."/>
            <person name="Salzberg S.L."/>
            <person name="Tang P."/>
            <person name="Chiu C.-H."/>
            <person name="Lee Y.-S."/>
            <person name="Embley T.M."/>
            <person name="Coombs G.H."/>
            <person name="Mottram J.C."/>
            <person name="Tachezy J."/>
            <person name="Fraser-Liggett C.M."/>
            <person name="Johnson P.J."/>
        </authorList>
    </citation>
    <scope>NUCLEOTIDE SEQUENCE [LARGE SCALE GENOMIC DNA]</scope>
    <source>
        <strain evidence="1">G3</strain>
    </source>
</reference>
<dbReference type="InterPro" id="IPR016024">
    <property type="entry name" value="ARM-type_fold"/>
</dbReference>
<dbReference type="InterPro" id="IPR011989">
    <property type="entry name" value="ARM-like"/>
</dbReference>
<dbReference type="Proteomes" id="UP000001542">
    <property type="component" value="Unassembled WGS sequence"/>
</dbReference>
<dbReference type="VEuPathDB" id="TrichDB:TVAG_142210"/>
<dbReference type="AlphaFoldDB" id="A2EHI0"/>
<dbReference type="SMR" id="A2EHI0"/>
<evidence type="ECO:0000313" key="2">
    <source>
        <dbReference type="Proteomes" id="UP000001542"/>
    </source>
</evidence>
<accession>A2EHI0</accession>
<keyword evidence="2" id="KW-1185">Reference proteome</keyword>
<evidence type="ECO:0008006" key="3">
    <source>
        <dbReference type="Google" id="ProtNLM"/>
    </source>
</evidence>
<dbReference type="RefSeq" id="XP_001320090.1">
    <property type="nucleotide sequence ID" value="XM_001320055.1"/>
</dbReference>
<reference evidence="1" key="1">
    <citation type="submission" date="2006-10" db="EMBL/GenBank/DDBJ databases">
        <authorList>
            <person name="Amadeo P."/>
            <person name="Zhao Q."/>
            <person name="Wortman J."/>
            <person name="Fraser-Liggett C."/>
            <person name="Carlton J."/>
        </authorList>
    </citation>
    <scope>NUCLEOTIDE SEQUENCE</scope>
    <source>
        <strain evidence="1">G3</strain>
    </source>
</reference>
<dbReference type="EMBL" id="DS113390">
    <property type="protein sequence ID" value="EAY07867.1"/>
    <property type="molecule type" value="Genomic_DNA"/>
</dbReference>
<gene>
    <name evidence="1" type="ORF">TVAG_142210</name>
</gene>
<organism evidence="1 2">
    <name type="scientific">Trichomonas vaginalis (strain ATCC PRA-98 / G3)</name>
    <dbReference type="NCBI Taxonomy" id="412133"/>
    <lineage>
        <taxon>Eukaryota</taxon>
        <taxon>Metamonada</taxon>
        <taxon>Parabasalia</taxon>
        <taxon>Trichomonadida</taxon>
        <taxon>Trichomonadidae</taxon>
        <taxon>Trichomonas</taxon>
    </lineage>
</organism>
<sequence length="426" mass="50425">MDLQDYKESHFEQDKECESYLENLLHQLENSPNQQESYSILQEISKINESEFKNTMGTDYFDNIAQFLSDTDSEIRTLSLIIIEKILTFHETSRTQNFFHFLLDHVVEILETELKCNNYQFVISTFRIFSLYVSTCWPSQKENEYLFMFIIHLDIELLYNELKPIYNEILGLLCEIFDHDYLKSRNKDAINFIIQLILRENNEKSQILFKAVCLILQYNLSERNNKTMKELLKIVYSKYEDHVRKPKILLIIADNSKNEIFKENNIRYIKETLISTSPDVDHAKIFEILSIILSHHPVRFENIFLGEYDLINKLLLFEESSFHVKCHAIILLSDIMANFPSLFVSDIAQFDRIIQFASDMLETRNKLVMFHIFKGFIAFLQESEKLDDSFKGIMNENLCDILEELDTLNEELSELRDTVCSYLESD</sequence>